<proteinExistence type="predicted"/>
<organism evidence="2 3">
    <name type="scientific">Actinoplanes xinjiangensis</name>
    <dbReference type="NCBI Taxonomy" id="512350"/>
    <lineage>
        <taxon>Bacteria</taxon>
        <taxon>Bacillati</taxon>
        <taxon>Actinomycetota</taxon>
        <taxon>Actinomycetes</taxon>
        <taxon>Micromonosporales</taxon>
        <taxon>Micromonosporaceae</taxon>
        <taxon>Actinoplanes</taxon>
    </lineage>
</organism>
<reference evidence="2 3" key="1">
    <citation type="submission" date="2018-05" db="EMBL/GenBank/DDBJ databases">
        <title>Genomic Encyclopedia of Archaeal and Bacterial Type Strains, Phase II (KMG-II): from individual species to whole genera.</title>
        <authorList>
            <person name="Goeker M."/>
        </authorList>
    </citation>
    <scope>NUCLEOTIDE SEQUENCE [LARGE SCALE GENOMIC DNA]</scope>
    <source>
        <strain evidence="2 3">DSM 45184</strain>
    </source>
</reference>
<evidence type="ECO:0000313" key="2">
    <source>
        <dbReference type="EMBL" id="PWK48388.1"/>
    </source>
</evidence>
<name>A0A316FHJ4_9ACTN</name>
<keyword evidence="3" id="KW-1185">Reference proteome</keyword>
<protein>
    <submittedName>
        <fullName evidence="2">Uncharacterized protein</fullName>
    </submittedName>
</protein>
<comment type="caution">
    <text evidence="2">The sequence shown here is derived from an EMBL/GenBank/DDBJ whole genome shotgun (WGS) entry which is preliminary data.</text>
</comment>
<feature type="transmembrane region" description="Helical" evidence="1">
    <location>
        <begin position="66"/>
        <end position="86"/>
    </location>
</feature>
<keyword evidence="1" id="KW-1133">Transmembrane helix</keyword>
<sequence length="187" mass="20276">MTEVVPHRVRTAAESAGFGPLVQRFRHPNARLFAAITWAYFAMVASLPLALLVSIVLALAGRGPQPQWPVALISVLVGGTAAYLLAQLAIGNVTRRAIYLYPGGYVATGPSGRVIRTVAWQRLAGIDGMGSPLQMRVQVAGTRARTVFAFRHRGGWPRPIKFTEITGREQLGPLAYRLYIEDTGKPA</sequence>
<evidence type="ECO:0000313" key="3">
    <source>
        <dbReference type="Proteomes" id="UP000245697"/>
    </source>
</evidence>
<evidence type="ECO:0000256" key="1">
    <source>
        <dbReference type="SAM" id="Phobius"/>
    </source>
</evidence>
<dbReference type="OrthoDB" id="9862482at2"/>
<gene>
    <name evidence="2" type="ORF">BC793_106418</name>
</gene>
<dbReference type="EMBL" id="QGGR01000006">
    <property type="protein sequence ID" value="PWK48388.1"/>
    <property type="molecule type" value="Genomic_DNA"/>
</dbReference>
<dbReference type="AlphaFoldDB" id="A0A316FHJ4"/>
<dbReference type="Proteomes" id="UP000245697">
    <property type="component" value="Unassembled WGS sequence"/>
</dbReference>
<feature type="transmembrane region" description="Helical" evidence="1">
    <location>
        <begin position="32"/>
        <end position="60"/>
    </location>
</feature>
<keyword evidence="1" id="KW-0472">Membrane</keyword>
<accession>A0A316FHJ4</accession>
<keyword evidence="1" id="KW-0812">Transmembrane</keyword>
<dbReference type="RefSeq" id="WP_146246310.1">
    <property type="nucleotide sequence ID" value="NZ_BONA01000039.1"/>
</dbReference>